<dbReference type="Proteomes" id="UP000556200">
    <property type="component" value="Unassembled WGS sequence"/>
</dbReference>
<comment type="caution">
    <text evidence="6">The sequence shown here is derived from an EMBL/GenBank/DDBJ whole genome shotgun (WGS) entry which is preliminary data.</text>
</comment>
<keyword evidence="7" id="KW-1185">Reference proteome</keyword>
<dbReference type="GO" id="GO:0019814">
    <property type="term" value="C:immunoglobulin complex"/>
    <property type="evidence" value="ECO:0007669"/>
    <property type="project" value="UniProtKB-KW"/>
</dbReference>
<organism evidence="6 7">
    <name type="scientific">Neopipo cinnamomea</name>
    <dbReference type="NCBI Taxonomy" id="456388"/>
    <lineage>
        <taxon>Eukaryota</taxon>
        <taxon>Metazoa</taxon>
        <taxon>Chordata</taxon>
        <taxon>Craniata</taxon>
        <taxon>Vertebrata</taxon>
        <taxon>Euteleostomi</taxon>
        <taxon>Archelosauria</taxon>
        <taxon>Archosauria</taxon>
        <taxon>Dinosauria</taxon>
        <taxon>Saurischia</taxon>
        <taxon>Theropoda</taxon>
        <taxon>Coelurosauria</taxon>
        <taxon>Aves</taxon>
        <taxon>Neognathae</taxon>
        <taxon>Neoaves</taxon>
        <taxon>Telluraves</taxon>
        <taxon>Australaves</taxon>
        <taxon>Passeriformes</taxon>
        <taxon>Tyrannidae</taxon>
        <taxon>Neopipo</taxon>
    </lineage>
</organism>
<evidence type="ECO:0000256" key="1">
    <source>
        <dbReference type="ARBA" id="ARBA00022859"/>
    </source>
</evidence>
<dbReference type="InterPro" id="IPR050199">
    <property type="entry name" value="IgHV"/>
</dbReference>
<dbReference type="PROSITE" id="PS50835">
    <property type="entry name" value="IG_LIKE"/>
    <property type="match status" value="1"/>
</dbReference>
<dbReference type="InterPro" id="IPR013106">
    <property type="entry name" value="Ig_V-set"/>
</dbReference>
<feature type="non-terminal residue" evidence="6">
    <location>
        <position position="119"/>
    </location>
</feature>
<evidence type="ECO:0000256" key="4">
    <source>
        <dbReference type="SAM" id="SignalP"/>
    </source>
</evidence>
<dbReference type="Gene3D" id="2.60.40.10">
    <property type="entry name" value="Immunoglobulins"/>
    <property type="match status" value="1"/>
</dbReference>
<sequence>PALPLLLLLAALPGLRASPALAESGGDLKAPGESLRLLCRASGFRFAGYGMAWARQRPGKGLEWLAGIGAGGSGASRAPPGRGRLGVARDDGRSSVTLRVDELRDEDSGTYFCARGAHG</sequence>
<reference evidence="6 7" key="1">
    <citation type="submission" date="2019-09" db="EMBL/GenBank/DDBJ databases">
        <title>Bird 10,000 Genomes (B10K) Project - Family phase.</title>
        <authorList>
            <person name="Zhang G."/>
        </authorList>
    </citation>
    <scope>NUCLEOTIDE SEQUENCE [LARGE SCALE GENOMIC DNA]</scope>
    <source>
        <strain evidence="6">B10K-DU-004-15</strain>
        <tissue evidence="6">Mixed tissue sample</tissue>
    </source>
</reference>
<evidence type="ECO:0000313" key="6">
    <source>
        <dbReference type="EMBL" id="NWQ72502.1"/>
    </source>
</evidence>
<dbReference type="Pfam" id="PF07686">
    <property type="entry name" value="V-set"/>
    <property type="match status" value="1"/>
</dbReference>
<keyword evidence="4" id="KW-0732">Signal</keyword>
<accession>A0A7K4RI45</accession>
<dbReference type="InterPro" id="IPR036179">
    <property type="entry name" value="Ig-like_dom_sf"/>
</dbReference>
<evidence type="ECO:0000313" key="7">
    <source>
        <dbReference type="Proteomes" id="UP000556200"/>
    </source>
</evidence>
<evidence type="ECO:0000256" key="2">
    <source>
        <dbReference type="ARBA" id="ARBA00023130"/>
    </source>
</evidence>
<dbReference type="GO" id="GO:0005576">
    <property type="term" value="C:extracellular region"/>
    <property type="evidence" value="ECO:0007669"/>
    <property type="project" value="UniProtKB-ARBA"/>
</dbReference>
<evidence type="ECO:0000259" key="5">
    <source>
        <dbReference type="PROSITE" id="PS50835"/>
    </source>
</evidence>
<dbReference type="GO" id="GO:0002250">
    <property type="term" value="P:adaptive immune response"/>
    <property type="evidence" value="ECO:0007669"/>
    <property type="project" value="UniProtKB-KW"/>
</dbReference>
<feature type="signal peptide" evidence="4">
    <location>
        <begin position="1"/>
        <end position="17"/>
    </location>
</feature>
<feature type="domain" description="Ig-like" evidence="5">
    <location>
        <begin position="13"/>
        <end position="119"/>
    </location>
</feature>
<keyword evidence="1" id="KW-0391">Immunity</keyword>
<dbReference type="EMBL" id="VYZA01005652">
    <property type="protein sequence ID" value="NWQ72502.1"/>
    <property type="molecule type" value="Genomic_DNA"/>
</dbReference>
<proteinExistence type="predicted"/>
<dbReference type="InterPro" id="IPR013783">
    <property type="entry name" value="Ig-like_fold"/>
</dbReference>
<dbReference type="InterPro" id="IPR007110">
    <property type="entry name" value="Ig-like_dom"/>
</dbReference>
<gene>
    <name evidence="6" type="primary">Hv03</name>
    <name evidence="6" type="ORF">NEOCIN_R11461</name>
</gene>
<name>A0A7K4RI45_9TYRA</name>
<keyword evidence="2" id="KW-1064">Adaptive immunity</keyword>
<keyword evidence="3" id="KW-1280">Immunoglobulin</keyword>
<dbReference type="AlphaFoldDB" id="A0A7K4RI45"/>
<protein>
    <submittedName>
        <fullName evidence="6">HV03 protein</fullName>
    </submittedName>
</protein>
<dbReference type="PANTHER" id="PTHR23266">
    <property type="entry name" value="IMMUNOGLOBULIN HEAVY CHAIN"/>
    <property type="match status" value="1"/>
</dbReference>
<feature type="non-terminal residue" evidence="6">
    <location>
        <position position="1"/>
    </location>
</feature>
<feature type="chain" id="PRO_5029689187" evidence="4">
    <location>
        <begin position="18"/>
        <end position="119"/>
    </location>
</feature>
<evidence type="ECO:0000256" key="3">
    <source>
        <dbReference type="ARBA" id="ARBA00043265"/>
    </source>
</evidence>
<dbReference type="SMART" id="SM00406">
    <property type="entry name" value="IGv"/>
    <property type="match status" value="1"/>
</dbReference>
<dbReference type="SUPFAM" id="SSF48726">
    <property type="entry name" value="Immunoglobulin"/>
    <property type="match status" value="1"/>
</dbReference>